<dbReference type="EMBL" id="SRZB01000002">
    <property type="protein sequence ID" value="TGY00336.1"/>
    <property type="molecule type" value="Genomic_DNA"/>
</dbReference>
<reference evidence="1" key="1">
    <citation type="submission" date="2019-04" db="EMBL/GenBank/DDBJ databases">
        <title>Microbes associate with the intestines of laboratory mice.</title>
        <authorList>
            <person name="Navarre W."/>
            <person name="Wong E."/>
            <person name="Huang K."/>
            <person name="Tropini C."/>
            <person name="Ng K."/>
            <person name="Yu B."/>
        </authorList>
    </citation>
    <scope>NUCLEOTIDE SEQUENCE</scope>
    <source>
        <strain evidence="1">NM72_1-8</strain>
    </source>
</reference>
<comment type="caution">
    <text evidence="1">The sequence shown here is derived from an EMBL/GenBank/DDBJ whole genome shotgun (WGS) entry which is preliminary data.</text>
</comment>
<dbReference type="Proteomes" id="UP000307720">
    <property type="component" value="Unassembled WGS sequence"/>
</dbReference>
<sequence length="397" mass="44976">MESKLIVVKKDRRIFTVLTENGKVCALSCYGEEEQPLLGNIYIGRVQKVVKNIGAAFIEIEKGFPCYYPLNDCETPVYTKKINSPSMTAGDEVLVQVNREAHKTKPPSLTTNLNFTGKYLVLTTGALRIGVSAKLDGETRTRLKTLISEIAGGKYGFIVRTNAKDARENEVLKEADYLISLCEDTIEKAKYRSAFTQIYQTASPWLSQLRDTYGSGLSIVTDDEKLYGQMHEYLQTMQPEDLPRLSMYKDKLLPLSKLYCFEKAFKDALNEHVWLKSGAYLVIQPTEALTVIDVNTGKYESKKKKQDAFLRINLEAAQEIARQLRLRNLSGIIIVDFINMDAAEDKETLMQTLKEFLHHDPVKTVLVDMTALNLVEITRKKVRKSLAEQVGIKKQNQ</sequence>
<accession>A0AC61R289</accession>
<gene>
    <name evidence="1" type="ORF">E5357_02200</name>
</gene>
<name>A0AC61R289_9FIRM</name>
<evidence type="ECO:0000313" key="2">
    <source>
        <dbReference type="Proteomes" id="UP000307720"/>
    </source>
</evidence>
<proteinExistence type="predicted"/>
<organism evidence="1 2">
    <name type="scientific">Hominisplanchenecus murintestinalis</name>
    <dbReference type="NCBI Taxonomy" id="2941517"/>
    <lineage>
        <taxon>Bacteria</taxon>
        <taxon>Bacillati</taxon>
        <taxon>Bacillota</taxon>
        <taxon>Clostridia</taxon>
        <taxon>Lachnospirales</taxon>
        <taxon>Lachnospiraceae</taxon>
        <taxon>Hominisplanchenecus</taxon>
    </lineage>
</organism>
<evidence type="ECO:0000313" key="1">
    <source>
        <dbReference type="EMBL" id="TGY00336.1"/>
    </source>
</evidence>
<keyword evidence="2" id="KW-1185">Reference proteome</keyword>
<protein>
    <submittedName>
        <fullName evidence="1">Ribonuclease E/G</fullName>
    </submittedName>
</protein>